<dbReference type="OrthoDB" id="360540at2759"/>
<sequence length="204" mass="22711">MSPKDAALGGNLPSSMLVDAITKLCSSMRAYSCLQRMKQAADEKQVDMDIKLILNPWNESMDPQTEFRVFVPSPAAGRVRHPTANDFRISSISQYAWQRPFKAPFNLDVKEVKDKVYIGSLYVLMTLVAHIAMQLDTKIKNALVDCGFTFDVLLKEDSGVQLVEIKPLGAMSSCGACLIYWILDVKVLYDLDPTQFAVTVEGEP</sequence>
<evidence type="ECO:0000313" key="2">
    <source>
        <dbReference type="Proteomes" id="UP000799777"/>
    </source>
</evidence>
<name>A0A9P4HL81_9PLEO</name>
<organism evidence="1 2">
    <name type="scientific">Setomelanomma holmii</name>
    <dbReference type="NCBI Taxonomy" id="210430"/>
    <lineage>
        <taxon>Eukaryota</taxon>
        <taxon>Fungi</taxon>
        <taxon>Dikarya</taxon>
        <taxon>Ascomycota</taxon>
        <taxon>Pezizomycotina</taxon>
        <taxon>Dothideomycetes</taxon>
        <taxon>Pleosporomycetidae</taxon>
        <taxon>Pleosporales</taxon>
        <taxon>Pleosporineae</taxon>
        <taxon>Phaeosphaeriaceae</taxon>
        <taxon>Setomelanomma</taxon>
    </lineage>
</organism>
<dbReference type="EMBL" id="ML978157">
    <property type="protein sequence ID" value="KAF2035589.1"/>
    <property type="molecule type" value="Genomic_DNA"/>
</dbReference>
<comment type="caution">
    <text evidence="1">The sequence shown here is derived from an EMBL/GenBank/DDBJ whole genome shotgun (WGS) entry which is preliminary data.</text>
</comment>
<accession>A0A9P4HL81</accession>
<proteinExistence type="predicted"/>
<protein>
    <submittedName>
        <fullName evidence="1">Uncharacterized protein</fullName>
    </submittedName>
</protein>
<dbReference type="Proteomes" id="UP000799777">
    <property type="component" value="Unassembled WGS sequence"/>
</dbReference>
<reference evidence="1" key="1">
    <citation type="journal article" date="2020" name="Stud. Mycol.">
        <title>101 Dothideomycetes genomes: a test case for predicting lifestyles and emergence of pathogens.</title>
        <authorList>
            <person name="Haridas S."/>
            <person name="Albert R."/>
            <person name="Binder M."/>
            <person name="Bloem J."/>
            <person name="Labutti K."/>
            <person name="Salamov A."/>
            <person name="Andreopoulos B."/>
            <person name="Baker S."/>
            <person name="Barry K."/>
            <person name="Bills G."/>
            <person name="Bluhm B."/>
            <person name="Cannon C."/>
            <person name="Castanera R."/>
            <person name="Culley D."/>
            <person name="Daum C."/>
            <person name="Ezra D."/>
            <person name="Gonzalez J."/>
            <person name="Henrissat B."/>
            <person name="Kuo A."/>
            <person name="Liang C."/>
            <person name="Lipzen A."/>
            <person name="Lutzoni F."/>
            <person name="Magnuson J."/>
            <person name="Mondo S."/>
            <person name="Nolan M."/>
            <person name="Ohm R."/>
            <person name="Pangilinan J."/>
            <person name="Park H.-J."/>
            <person name="Ramirez L."/>
            <person name="Alfaro M."/>
            <person name="Sun H."/>
            <person name="Tritt A."/>
            <person name="Yoshinaga Y."/>
            <person name="Zwiers L.-H."/>
            <person name="Turgeon B."/>
            <person name="Goodwin S."/>
            <person name="Spatafora J."/>
            <person name="Crous P."/>
            <person name="Grigoriev I."/>
        </authorList>
    </citation>
    <scope>NUCLEOTIDE SEQUENCE</scope>
    <source>
        <strain evidence="1">CBS 110217</strain>
    </source>
</reference>
<evidence type="ECO:0000313" key="1">
    <source>
        <dbReference type="EMBL" id="KAF2035589.1"/>
    </source>
</evidence>
<dbReference type="AlphaFoldDB" id="A0A9P4HL81"/>
<gene>
    <name evidence="1" type="ORF">EK21DRAFT_107110</name>
</gene>
<keyword evidence="2" id="KW-1185">Reference proteome</keyword>